<dbReference type="Ensembl" id="ENSNVIT00000004615.1">
    <property type="protein sequence ID" value="ENSNVIP00000003929.1"/>
    <property type="gene ID" value="ENSNVIG00000003162.1"/>
</dbReference>
<sequence length="90" mass="9883">MLSLPFTKKLWHISISKDWTNMQQSYTKLFLDYTTGASFGTCCSQMMQGMVVSAQSTPSGHQSQSMSGYYKAGSGGINSMSGDDKFCRSI</sequence>
<reference evidence="1" key="2">
    <citation type="submission" date="2025-09" db="UniProtKB">
        <authorList>
            <consortium name="Ensembl"/>
        </authorList>
    </citation>
    <scope>IDENTIFICATION</scope>
</reference>
<accession>A0A8C7ADL9</accession>
<keyword evidence="2" id="KW-1185">Reference proteome</keyword>
<evidence type="ECO:0000313" key="2">
    <source>
        <dbReference type="Proteomes" id="UP000694425"/>
    </source>
</evidence>
<evidence type="ECO:0000313" key="1">
    <source>
        <dbReference type="Ensembl" id="ENSNVIP00000003929.1"/>
    </source>
</evidence>
<dbReference type="GeneTree" id="ENSGT00960000191638"/>
<organism evidence="1 2">
    <name type="scientific">Neovison vison</name>
    <name type="common">American mink</name>
    <name type="synonym">Mustela vison</name>
    <dbReference type="NCBI Taxonomy" id="452646"/>
    <lineage>
        <taxon>Eukaryota</taxon>
        <taxon>Metazoa</taxon>
        <taxon>Chordata</taxon>
        <taxon>Craniata</taxon>
        <taxon>Vertebrata</taxon>
        <taxon>Euteleostomi</taxon>
        <taxon>Mammalia</taxon>
        <taxon>Eutheria</taxon>
        <taxon>Laurasiatheria</taxon>
        <taxon>Carnivora</taxon>
        <taxon>Caniformia</taxon>
        <taxon>Musteloidea</taxon>
        <taxon>Mustelidae</taxon>
        <taxon>Mustelinae</taxon>
        <taxon>Neogale</taxon>
    </lineage>
</organism>
<proteinExistence type="predicted"/>
<reference evidence="1" key="1">
    <citation type="submission" date="2025-08" db="UniProtKB">
        <authorList>
            <consortium name="Ensembl"/>
        </authorList>
    </citation>
    <scope>IDENTIFICATION</scope>
</reference>
<protein>
    <submittedName>
        <fullName evidence="1">Uncharacterized protein</fullName>
    </submittedName>
</protein>
<dbReference type="Proteomes" id="UP000694425">
    <property type="component" value="Unplaced"/>
</dbReference>
<name>A0A8C7ADL9_NEOVI</name>
<dbReference type="AlphaFoldDB" id="A0A8C7ADL9"/>